<gene>
    <name evidence="1" type="ORF">FHR84_001123</name>
</gene>
<proteinExistence type="predicted"/>
<reference evidence="1 2" key="1">
    <citation type="submission" date="2020-07" db="EMBL/GenBank/DDBJ databases">
        <title>Genomic Encyclopedia of Type Strains, Phase III (KMG-III): the genomes of soil and plant-associated and newly described type strains.</title>
        <authorList>
            <person name="Whitman W."/>
        </authorList>
    </citation>
    <scope>NUCLEOTIDE SEQUENCE [LARGE SCALE GENOMIC DNA]</scope>
    <source>
        <strain evidence="1 2">CECT 8576</strain>
    </source>
</reference>
<name>A0A852YW73_9ACTN</name>
<dbReference type="AlphaFoldDB" id="A0A852YW73"/>
<evidence type="ECO:0000313" key="1">
    <source>
        <dbReference type="EMBL" id="NYH77809.1"/>
    </source>
</evidence>
<keyword evidence="2" id="KW-1185">Reference proteome</keyword>
<organism evidence="1 2">
    <name type="scientific">Actinopolyspora biskrensis</name>
    <dbReference type="NCBI Taxonomy" id="1470178"/>
    <lineage>
        <taxon>Bacteria</taxon>
        <taxon>Bacillati</taxon>
        <taxon>Actinomycetota</taxon>
        <taxon>Actinomycetes</taxon>
        <taxon>Actinopolysporales</taxon>
        <taxon>Actinopolysporaceae</taxon>
        <taxon>Actinopolyspora</taxon>
    </lineage>
</organism>
<sequence length="101" mass="11300">MFRRTRQRRCGATAPGRFRCATLTPQGTRWSRPRPQPSAEPLPTTITGAASCWEVVRQCARQFLPAVTCRDHHGHTVAALLAPHSRNNGGRVARRARERAM</sequence>
<accession>A0A852YW73</accession>
<comment type="caution">
    <text evidence="1">The sequence shown here is derived from an EMBL/GenBank/DDBJ whole genome shotgun (WGS) entry which is preliminary data.</text>
</comment>
<protein>
    <submittedName>
        <fullName evidence="1">Uncharacterized protein</fullName>
    </submittedName>
</protein>
<dbReference type="EMBL" id="JACBYW010000001">
    <property type="protein sequence ID" value="NYH77809.1"/>
    <property type="molecule type" value="Genomic_DNA"/>
</dbReference>
<dbReference type="Proteomes" id="UP000548304">
    <property type="component" value="Unassembled WGS sequence"/>
</dbReference>
<evidence type="ECO:0000313" key="2">
    <source>
        <dbReference type="Proteomes" id="UP000548304"/>
    </source>
</evidence>